<organism evidence="1 2">
    <name type="scientific">Burkholderia metallica</name>
    <dbReference type="NCBI Taxonomy" id="488729"/>
    <lineage>
        <taxon>Bacteria</taxon>
        <taxon>Pseudomonadati</taxon>
        <taxon>Pseudomonadota</taxon>
        <taxon>Betaproteobacteria</taxon>
        <taxon>Burkholderiales</taxon>
        <taxon>Burkholderiaceae</taxon>
        <taxon>Burkholderia</taxon>
        <taxon>Burkholderia cepacia complex</taxon>
    </lineage>
</organism>
<comment type="caution">
    <text evidence="1">The sequence shown here is derived from an EMBL/GenBank/DDBJ whole genome shotgun (WGS) entry which is preliminary data.</text>
</comment>
<dbReference type="RefSeq" id="WP_301754263.1">
    <property type="nucleotide sequence ID" value="NZ_JAUJSQ010000001.1"/>
</dbReference>
<accession>A0ABT8P3K3</accession>
<proteinExistence type="predicted"/>
<protein>
    <recommendedName>
        <fullName evidence="3">Lipoprotein</fullName>
    </recommendedName>
</protein>
<dbReference type="Proteomes" id="UP001171606">
    <property type="component" value="Unassembled WGS sequence"/>
</dbReference>
<sequence length="260" mass="29571">MLGRREKLIIDILMLFNIDQGANFEFSWISEGVIGLNFQGSVVMDSQRDFAFSISLVLLFLLYVPGSYAADVPVAIRDAINARTDENHKLQLPIIDAGPVMQGVYIYFVANKSNVPGYDESNRPYMLDAHLIFLDENHIWHDVLFDRYVKDDGIPEISAVFFVNADRDQENKAVVVLVRTPLNHYDYGGEYYDGYVYRLTGDRRAGVVFAGLQSDASAPFSDQCECSFRDGRSTHARYKDAESIRRVLERKYSPSALRNK</sequence>
<gene>
    <name evidence="1" type="ORF">QZM52_00025</name>
</gene>
<evidence type="ECO:0008006" key="3">
    <source>
        <dbReference type="Google" id="ProtNLM"/>
    </source>
</evidence>
<keyword evidence="2" id="KW-1185">Reference proteome</keyword>
<evidence type="ECO:0000313" key="2">
    <source>
        <dbReference type="Proteomes" id="UP001171606"/>
    </source>
</evidence>
<evidence type="ECO:0000313" key="1">
    <source>
        <dbReference type="EMBL" id="MDN7929664.1"/>
    </source>
</evidence>
<name>A0ABT8P3K3_9BURK</name>
<reference evidence="1" key="1">
    <citation type="submission" date="2023-07" db="EMBL/GenBank/DDBJ databases">
        <title>A collection of bacterial strains from the Burkholderia cepacia Research Laboratory and Repository.</title>
        <authorList>
            <person name="Lipuma J."/>
            <person name="Spilker T."/>
            <person name="Caverly L."/>
        </authorList>
    </citation>
    <scope>NUCLEOTIDE SEQUENCE</scope>
    <source>
        <strain evidence="1">AU42020</strain>
    </source>
</reference>
<dbReference type="EMBL" id="JAUJSQ010000001">
    <property type="protein sequence ID" value="MDN7929664.1"/>
    <property type="molecule type" value="Genomic_DNA"/>
</dbReference>